<dbReference type="InterPro" id="IPR018117">
    <property type="entry name" value="C5_DNA_meth_AS"/>
</dbReference>
<feature type="active site" evidence="7 8">
    <location>
        <position position="727"/>
    </location>
</feature>
<evidence type="ECO:0000256" key="10">
    <source>
        <dbReference type="RuleBase" id="RU000417"/>
    </source>
</evidence>
<evidence type="ECO:0000256" key="8">
    <source>
        <dbReference type="PROSITE-ProRule" id="PRU01016"/>
    </source>
</evidence>
<dbReference type="CDD" id="cd04370">
    <property type="entry name" value="BAH"/>
    <property type="match status" value="1"/>
</dbReference>
<dbReference type="PROSITE" id="PS51679">
    <property type="entry name" value="SAM_MT_C5"/>
    <property type="match status" value="1"/>
</dbReference>
<keyword evidence="13" id="KW-1185">Reference proteome</keyword>
<dbReference type="PROSITE" id="PS51038">
    <property type="entry name" value="BAH"/>
    <property type="match status" value="1"/>
</dbReference>
<dbReference type="GO" id="GO:0003886">
    <property type="term" value="F:DNA (cytosine-5-)-methyltransferase activity"/>
    <property type="evidence" value="ECO:0007669"/>
    <property type="project" value="UniProtKB-EC"/>
</dbReference>
<dbReference type="GO" id="GO:0003682">
    <property type="term" value="F:chromatin binding"/>
    <property type="evidence" value="ECO:0007669"/>
    <property type="project" value="InterPro"/>
</dbReference>
<name>A0A9N9CMV4_9GLOM</name>
<dbReference type="Pfam" id="PF01426">
    <property type="entry name" value="BAH"/>
    <property type="match status" value="1"/>
</dbReference>
<dbReference type="AlphaFoldDB" id="A0A9N9CMV4"/>
<dbReference type="EMBL" id="CAJVPL010002401">
    <property type="protein sequence ID" value="CAG8609301.1"/>
    <property type="molecule type" value="Genomic_DNA"/>
</dbReference>
<comment type="similarity">
    <text evidence="8 9">Belongs to the class I-like SAM-binding methyltransferase superfamily. C5-methyltransferase family.</text>
</comment>
<evidence type="ECO:0000256" key="2">
    <source>
        <dbReference type="ARBA" id="ARBA00022603"/>
    </source>
</evidence>
<evidence type="ECO:0000256" key="9">
    <source>
        <dbReference type="RuleBase" id="RU000416"/>
    </source>
</evidence>
<evidence type="ECO:0000256" key="3">
    <source>
        <dbReference type="ARBA" id="ARBA00022679"/>
    </source>
</evidence>
<feature type="domain" description="BAH" evidence="11">
    <location>
        <begin position="499"/>
        <end position="621"/>
    </location>
</feature>
<dbReference type="InterPro" id="IPR050390">
    <property type="entry name" value="C5-Methyltransferase"/>
</dbReference>
<evidence type="ECO:0000256" key="6">
    <source>
        <dbReference type="ARBA" id="ARBA00023242"/>
    </source>
</evidence>
<dbReference type="OrthoDB" id="5577209at2759"/>
<dbReference type="GO" id="GO:0032259">
    <property type="term" value="P:methylation"/>
    <property type="evidence" value="ECO:0007669"/>
    <property type="project" value="UniProtKB-KW"/>
</dbReference>
<reference evidence="12" key="1">
    <citation type="submission" date="2021-06" db="EMBL/GenBank/DDBJ databases">
        <authorList>
            <person name="Kallberg Y."/>
            <person name="Tangrot J."/>
            <person name="Rosling A."/>
        </authorList>
    </citation>
    <scope>NUCLEOTIDE SEQUENCE</scope>
    <source>
        <strain evidence="12">MT106</strain>
    </source>
</reference>
<evidence type="ECO:0000256" key="5">
    <source>
        <dbReference type="ARBA" id="ARBA00023125"/>
    </source>
</evidence>
<proteinExistence type="inferred from homology"/>
<dbReference type="GO" id="GO:0005634">
    <property type="term" value="C:nucleus"/>
    <property type="evidence" value="ECO:0007669"/>
    <property type="project" value="UniProtKB-SubCell"/>
</dbReference>
<evidence type="ECO:0000256" key="1">
    <source>
        <dbReference type="ARBA" id="ARBA00004123"/>
    </source>
</evidence>
<keyword evidence="3 8" id="KW-0808">Transferase</keyword>
<dbReference type="InterPro" id="IPR057215">
    <property type="entry name" value="DUF7893"/>
</dbReference>
<gene>
    <name evidence="12" type="ORF">AGERDE_LOCUS9509</name>
</gene>
<keyword evidence="6" id="KW-0539">Nucleus</keyword>
<dbReference type="InterPro" id="IPR001025">
    <property type="entry name" value="BAH_dom"/>
</dbReference>
<sequence>MINLKVVMDTNEHIVDDDICIKVPHRNKAKNAYFNSKKKKNIFTESDHLVGTCTHQDDDDEDEDQEYEITNFCVYDENFEYALISDLHEVRGDITYYWNATVTIEDEEFEWEEVPLKEISIGGYGIEMSEITIWFKSLRDKNLWYRLKNPHPEYEKIFQVFYWKATLSKYFIDYIDFRTFSNEEVRFSDFKSNFYIWLNETWTDDEIYEKWISYVGTRTDFRSAIIECARFLWNQAIFLDENTYRTLKIFQELGQVTSKGPGGHEEETVVTPTVYRWFKDIFGDKLKIVENEDNIIRDANESSLSDKIRVKNREFKTISDSKPTFFPQKDGIYHQVEIDSMIFSIGDVVELQNDIGSEWTDGDKWLWQVLDCFVFYSLSLLVLKGRIYYYSLITEFIKNPNNDAQFRMVWMYTRSQTVLSNLDEDHHRQSRKELFFTKHCECDKAQLLTSIKQKVRVNFFTNSCPRDFLTLPKEFLKPSQLPRICDCAAPKNLFKNFIEKYEVGDCILVSPQNKDTENLLTVACIEEIVKNRQTIKLRRFYRWSEVELSNKKSTHHPINELLYSKYIFEYNKFDIDIRLCHVEYLKFGDPQPVNLQHRGSANHFFFSRQYNFETKEIKPLKSSKFADIFPDYYYKVSDVEKLRGLDLFCGGGSLGRGFEDAGFVECRWAVDKYEAALKTYRENASDDGITIIHESVNKVLNDAITQPRQTKFPKKGDVDIILAGSPCQGFSRMNYHKYNDKTQQNNSLVTSVASFVDYYHPRYFLLENVAIMAKSLIFMRLVACLLELGYQIRFGLVSAESMGCAQSRCRVFLWGAAENEVLPEMPPITHQLSKSYRGYATTFKLPNRSKLDGIAVEENPITSFPLITVKKLIGDLPELDTGILWNPQYPDHISHRINYLSKELLRRIPSIGNADYYSARKMDLIPEIFHHPSYEAKKKKYADNWKQLNYRYCQRINGDGVFPTIATCTKPNGIHPQVIHYEEPRTLSVREAARGQGFLDSDIICGSINDQFKIIGNSVPRNVAFSLGSELGKALTDPHHKSLSVNLLNN</sequence>
<dbReference type="Gene3D" id="3.40.50.150">
    <property type="entry name" value="Vaccinia Virus protein VP39"/>
    <property type="match status" value="1"/>
</dbReference>
<dbReference type="Proteomes" id="UP000789831">
    <property type="component" value="Unassembled WGS sequence"/>
</dbReference>
<dbReference type="NCBIfam" id="TIGR00675">
    <property type="entry name" value="dcm"/>
    <property type="match status" value="1"/>
</dbReference>
<dbReference type="GO" id="GO:0006346">
    <property type="term" value="P:DNA methylation-dependent constitutive heterochromatin formation"/>
    <property type="evidence" value="ECO:0007669"/>
    <property type="project" value="InterPro"/>
</dbReference>
<dbReference type="PANTHER" id="PTHR10629:SF54">
    <property type="entry name" value="DNA METHYLTRANSFERASE DIM-2"/>
    <property type="match status" value="1"/>
</dbReference>
<evidence type="ECO:0000313" key="13">
    <source>
        <dbReference type="Proteomes" id="UP000789831"/>
    </source>
</evidence>
<dbReference type="SMART" id="SM00439">
    <property type="entry name" value="BAH"/>
    <property type="match status" value="1"/>
</dbReference>
<keyword evidence="2 8" id="KW-0489">Methyltransferase</keyword>
<dbReference type="Gene3D" id="3.90.120.10">
    <property type="entry name" value="DNA Methylase, subunit A, domain 2"/>
    <property type="match status" value="1"/>
</dbReference>
<dbReference type="GO" id="GO:0044027">
    <property type="term" value="P:negative regulation of gene expression via chromosomal CpG island methylation"/>
    <property type="evidence" value="ECO:0007669"/>
    <property type="project" value="TreeGrafter"/>
</dbReference>
<dbReference type="EC" id="2.1.1.37" evidence="10"/>
<evidence type="ECO:0000256" key="7">
    <source>
        <dbReference type="PIRSR" id="PIRSR037404-1"/>
    </source>
</evidence>
<dbReference type="Pfam" id="PF00145">
    <property type="entry name" value="DNA_methylase"/>
    <property type="match status" value="1"/>
</dbReference>
<comment type="catalytic activity">
    <reaction evidence="10">
        <text>a 2'-deoxycytidine in DNA + S-adenosyl-L-methionine = a 5-methyl-2'-deoxycytidine in DNA + S-adenosyl-L-homocysteine + H(+)</text>
        <dbReference type="Rhea" id="RHEA:13681"/>
        <dbReference type="Rhea" id="RHEA-COMP:11369"/>
        <dbReference type="Rhea" id="RHEA-COMP:11370"/>
        <dbReference type="ChEBI" id="CHEBI:15378"/>
        <dbReference type="ChEBI" id="CHEBI:57856"/>
        <dbReference type="ChEBI" id="CHEBI:59789"/>
        <dbReference type="ChEBI" id="CHEBI:85452"/>
        <dbReference type="ChEBI" id="CHEBI:85454"/>
        <dbReference type="EC" id="2.1.1.37"/>
    </reaction>
</comment>
<dbReference type="SUPFAM" id="SSF53335">
    <property type="entry name" value="S-adenosyl-L-methionine-dependent methyltransferases"/>
    <property type="match status" value="1"/>
</dbReference>
<dbReference type="Pfam" id="PF25423">
    <property type="entry name" value="DUF7893"/>
    <property type="match status" value="1"/>
</dbReference>
<keyword evidence="4 8" id="KW-0949">S-adenosyl-L-methionine</keyword>
<organism evidence="12 13">
    <name type="scientific">Ambispora gerdemannii</name>
    <dbReference type="NCBI Taxonomy" id="144530"/>
    <lineage>
        <taxon>Eukaryota</taxon>
        <taxon>Fungi</taxon>
        <taxon>Fungi incertae sedis</taxon>
        <taxon>Mucoromycota</taxon>
        <taxon>Glomeromycotina</taxon>
        <taxon>Glomeromycetes</taxon>
        <taxon>Archaeosporales</taxon>
        <taxon>Ambisporaceae</taxon>
        <taxon>Ambispora</taxon>
    </lineage>
</organism>
<dbReference type="GO" id="GO:0003677">
    <property type="term" value="F:DNA binding"/>
    <property type="evidence" value="ECO:0007669"/>
    <property type="project" value="UniProtKB-KW"/>
</dbReference>
<dbReference type="InterPro" id="IPR043151">
    <property type="entry name" value="BAH_sf"/>
</dbReference>
<dbReference type="PIRSF" id="PIRSF037404">
    <property type="entry name" value="DNMT1"/>
    <property type="match status" value="1"/>
</dbReference>
<keyword evidence="5" id="KW-0238">DNA-binding</keyword>
<accession>A0A9N9CMV4</accession>
<comment type="caution">
    <text evidence="12">The sequence shown here is derived from an EMBL/GenBank/DDBJ whole genome shotgun (WGS) entry which is preliminary data.</text>
</comment>
<dbReference type="PRINTS" id="PR00105">
    <property type="entry name" value="C5METTRFRASE"/>
</dbReference>
<dbReference type="PANTHER" id="PTHR10629">
    <property type="entry name" value="CYTOSINE-SPECIFIC METHYLTRANSFERASE"/>
    <property type="match status" value="1"/>
</dbReference>
<dbReference type="PROSITE" id="PS00094">
    <property type="entry name" value="C5_MTASE_1"/>
    <property type="match status" value="1"/>
</dbReference>
<dbReference type="Gene3D" id="2.30.30.490">
    <property type="match status" value="2"/>
</dbReference>
<dbReference type="InterPro" id="IPR001525">
    <property type="entry name" value="C5_MeTfrase"/>
</dbReference>
<protein>
    <recommendedName>
        <fullName evidence="10">Cytosine-specific methyltransferase</fullName>
        <ecNumber evidence="10">2.1.1.37</ecNumber>
    </recommendedName>
</protein>
<evidence type="ECO:0000259" key="11">
    <source>
        <dbReference type="PROSITE" id="PS51038"/>
    </source>
</evidence>
<comment type="subcellular location">
    <subcellularLocation>
        <location evidence="1">Nucleus</location>
    </subcellularLocation>
</comment>
<evidence type="ECO:0000313" key="12">
    <source>
        <dbReference type="EMBL" id="CAG8609301.1"/>
    </source>
</evidence>
<dbReference type="InterPro" id="IPR029063">
    <property type="entry name" value="SAM-dependent_MTases_sf"/>
</dbReference>
<evidence type="ECO:0000256" key="4">
    <source>
        <dbReference type="ARBA" id="ARBA00022691"/>
    </source>
</evidence>